<feature type="compositionally biased region" description="Gly residues" evidence="13">
    <location>
        <begin position="185"/>
        <end position="199"/>
    </location>
</feature>
<evidence type="ECO:0000256" key="13">
    <source>
        <dbReference type="SAM" id="MobiDB-lite"/>
    </source>
</evidence>
<feature type="domain" description="PKD" evidence="17">
    <location>
        <begin position="410"/>
        <end position="482"/>
    </location>
</feature>
<feature type="chain" id="PRO_5042481228" evidence="15">
    <location>
        <begin position="24"/>
        <end position="2378"/>
    </location>
</feature>
<dbReference type="Gene3D" id="2.60.60.20">
    <property type="entry name" value="PLAT/LH2 domain"/>
    <property type="match status" value="1"/>
</dbReference>
<dbReference type="PROSITE" id="PS51111">
    <property type="entry name" value="REJ"/>
    <property type="match status" value="1"/>
</dbReference>
<evidence type="ECO:0000259" key="18">
    <source>
        <dbReference type="PROSITE" id="PS50095"/>
    </source>
</evidence>
<feature type="transmembrane region" description="Helical" evidence="14">
    <location>
        <begin position="1677"/>
        <end position="1701"/>
    </location>
</feature>
<feature type="transmembrane region" description="Helical" evidence="14">
    <location>
        <begin position="1784"/>
        <end position="1806"/>
    </location>
</feature>
<evidence type="ECO:0000259" key="19">
    <source>
        <dbReference type="PROSITE" id="PS51111"/>
    </source>
</evidence>
<dbReference type="SMART" id="SM00231">
    <property type="entry name" value="FA58C"/>
    <property type="match status" value="1"/>
</dbReference>
<dbReference type="SUPFAM" id="SSF49723">
    <property type="entry name" value="Lipase/lipooxygenase domain (PLAT/LH2 domain)"/>
    <property type="match status" value="1"/>
</dbReference>
<keyword evidence="11" id="KW-0966">Cell projection</keyword>
<feature type="transmembrane region" description="Helical" evidence="14">
    <location>
        <begin position="2132"/>
        <end position="2151"/>
    </location>
</feature>
<feature type="compositionally biased region" description="Polar residues" evidence="13">
    <location>
        <begin position="209"/>
        <end position="218"/>
    </location>
</feature>
<dbReference type="InterPro" id="IPR000421">
    <property type="entry name" value="FA58C"/>
</dbReference>
<dbReference type="GO" id="GO:0005929">
    <property type="term" value="C:cilium"/>
    <property type="evidence" value="ECO:0007669"/>
    <property type="project" value="UniProtKB-SubCell"/>
</dbReference>
<dbReference type="Proteomes" id="UP001318040">
    <property type="component" value="Chromosome 61"/>
</dbReference>
<comment type="caution">
    <text evidence="12">Lacks conserved residue(s) required for the propagation of feature annotation.</text>
</comment>
<dbReference type="InterPro" id="IPR014010">
    <property type="entry name" value="REJ_dom"/>
</dbReference>
<feature type="region of interest" description="Disordered" evidence="13">
    <location>
        <begin position="57"/>
        <end position="218"/>
    </location>
</feature>
<dbReference type="Pfam" id="PF00754">
    <property type="entry name" value="F5_F8_type_C"/>
    <property type="match status" value="1"/>
</dbReference>
<dbReference type="Pfam" id="PF01477">
    <property type="entry name" value="PLAT"/>
    <property type="match status" value="1"/>
</dbReference>
<dbReference type="GO" id="GO:0005262">
    <property type="term" value="F:calcium channel activity"/>
    <property type="evidence" value="ECO:0007669"/>
    <property type="project" value="TreeGrafter"/>
</dbReference>
<dbReference type="GO" id="GO:0005509">
    <property type="term" value="F:calcium ion binding"/>
    <property type="evidence" value="ECO:0007669"/>
    <property type="project" value="InterPro"/>
</dbReference>
<evidence type="ECO:0000256" key="7">
    <source>
        <dbReference type="ARBA" id="ARBA00022989"/>
    </source>
</evidence>
<feature type="transmembrane region" description="Helical" evidence="14">
    <location>
        <begin position="1636"/>
        <end position="1657"/>
    </location>
</feature>
<dbReference type="PROSITE" id="PS50093">
    <property type="entry name" value="PKD"/>
    <property type="match status" value="1"/>
</dbReference>
<dbReference type="InterPro" id="IPR008979">
    <property type="entry name" value="Galactose-bd-like_sf"/>
</dbReference>
<evidence type="ECO:0000256" key="11">
    <source>
        <dbReference type="ARBA" id="ARBA00023273"/>
    </source>
</evidence>
<keyword evidence="9 14" id="KW-0472">Membrane</keyword>
<dbReference type="InterPro" id="IPR046791">
    <property type="entry name" value="Polycystin_dom"/>
</dbReference>
<dbReference type="SUPFAM" id="SSF49785">
    <property type="entry name" value="Galactose-binding domain-like"/>
    <property type="match status" value="1"/>
</dbReference>
<evidence type="ECO:0000256" key="9">
    <source>
        <dbReference type="ARBA" id="ARBA00023136"/>
    </source>
</evidence>
<keyword evidence="10" id="KW-0325">Glycoprotein</keyword>
<keyword evidence="5 14" id="KW-0812">Transmembrane</keyword>
<evidence type="ECO:0000256" key="8">
    <source>
        <dbReference type="ARBA" id="ARBA00023069"/>
    </source>
</evidence>
<comment type="subcellular location">
    <subcellularLocation>
        <location evidence="2">Cell membrane</location>
        <topology evidence="2">Multi-pass membrane protein</topology>
    </subcellularLocation>
    <subcellularLocation>
        <location evidence="1">Cell projection</location>
        <location evidence="1">Cilium</location>
    </subcellularLocation>
</comment>
<dbReference type="InterPro" id="IPR000601">
    <property type="entry name" value="PKD_dom"/>
</dbReference>
<evidence type="ECO:0000256" key="10">
    <source>
        <dbReference type="ARBA" id="ARBA00023180"/>
    </source>
</evidence>
<dbReference type="KEGG" id="pmrn:116955674"/>
<evidence type="ECO:0000256" key="12">
    <source>
        <dbReference type="PROSITE-ProRule" id="PRU00152"/>
    </source>
</evidence>
<feature type="signal peptide" evidence="15">
    <location>
        <begin position="1"/>
        <end position="23"/>
    </location>
</feature>
<organism evidence="20 21">
    <name type="scientific">Petromyzon marinus</name>
    <name type="common">Sea lamprey</name>
    <dbReference type="NCBI Taxonomy" id="7757"/>
    <lineage>
        <taxon>Eukaryota</taxon>
        <taxon>Metazoa</taxon>
        <taxon>Chordata</taxon>
        <taxon>Craniata</taxon>
        <taxon>Vertebrata</taxon>
        <taxon>Cyclostomata</taxon>
        <taxon>Hyperoartia</taxon>
        <taxon>Petromyzontiformes</taxon>
        <taxon>Petromyzontidae</taxon>
        <taxon>Petromyzon</taxon>
    </lineage>
</organism>
<dbReference type="Pfam" id="PF20519">
    <property type="entry name" value="Polycystin_dom"/>
    <property type="match status" value="1"/>
</dbReference>
<evidence type="ECO:0000256" key="15">
    <source>
        <dbReference type="SAM" id="SignalP"/>
    </source>
</evidence>
<dbReference type="PANTHER" id="PTHR10877:SF194">
    <property type="entry name" value="LOCATION OF VULVA DEFECTIVE 1"/>
    <property type="match status" value="1"/>
</dbReference>
<dbReference type="Pfam" id="PF08016">
    <property type="entry name" value="PKD_channel"/>
    <property type="match status" value="1"/>
</dbReference>
<keyword evidence="7 14" id="KW-1133">Transmembrane helix</keyword>
<dbReference type="SMART" id="SM00308">
    <property type="entry name" value="LH2"/>
    <property type="match status" value="1"/>
</dbReference>
<keyword evidence="6 15" id="KW-0732">Signal</keyword>
<dbReference type="Pfam" id="PF02010">
    <property type="entry name" value="REJ"/>
    <property type="match status" value="1"/>
</dbReference>
<evidence type="ECO:0000313" key="21">
    <source>
        <dbReference type="RefSeq" id="XP_032832806.1"/>
    </source>
</evidence>
<dbReference type="PRINTS" id="PR01433">
    <property type="entry name" value="POLYCYSTIN2"/>
</dbReference>
<dbReference type="CDD" id="cd00057">
    <property type="entry name" value="FA58C"/>
    <property type="match status" value="1"/>
</dbReference>
<feature type="transmembrane region" description="Helical" evidence="14">
    <location>
        <begin position="2318"/>
        <end position="2339"/>
    </location>
</feature>
<feature type="domain" description="F5/8 type C" evidence="16">
    <location>
        <begin position="234"/>
        <end position="381"/>
    </location>
</feature>
<evidence type="ECO:0000256" key="1">
    <source>
        <dbReference type="ARBA" id="ARBA00004138"/>
    </source>
</evidence>
<evidence type="ECO:0000256" key="3">
    <source>
        <dbReference type="ARBA" id="ARBA00007200"/>
    </source>
</evidence>
<reference evidence="21" key="1">
    <citation type="submission" date="2025-08" db="UniProtKB">
        <authorList>
            <consortium name="RefSeq"/>
        </authorList>
    </citation>
    <scope>IDENTIFICATION</scope>
    <source>
        <tissue evidence="21">Sperm</tissue>
    </source>
</reference>
<dbReference type="PROSITE" id="PS50022">
    <property type="entry name" value="FA58C_3"/>
    <property type="match status" value="1"/>
</dbReference>
<evidence type="ECO:0000256" key="14">
    <source>
        <dbReference type="SAM" id="Phobius"/>
    </source>
</evidence>
<sequence length="2378" mass="259098">MSHATAVKYAWLQGLLLTSASLAVSLAPPDRLIAAAQSGIARGRSSGSGCLLLASDIGKHGSDNNPTESSSPRPLSQHLPEGREKRSTESIGQGFLGDQKQTSSEAIRQESPGNGKAPLLGLESNDPQNVSADKPKNVPTAHQPRLVGRLGHDDEQQSPGARCRNCRGGGRPGSRRMRRKSGNAFGNGNGKGQGQGNVGNDGQINVQGSNGSRNSTTNDQWWSTAGEGWTLSDCLISVGLQSGFIPDSAFTATSEDSAAGLGATSARLNNAAGSWSPRHDRTGEYLQVDLGVSFPISGLVLQGAPGNNTWVTDFQVVVLRADGKEWKPLDAKGENQVFAGNVDGTTERSLLFNTTVPASGIRVMPVAWHGRISLRLELLACSKALKTPEIDYDPTSVNGKVKITVANLPGGPVCFRWDMGNGENLILGPMFCKDGCPSCQYVTLDYKSGSFQFTYKQMRMFTATVNATNVISSASQSMNVTVNRFGCKLGAVTIQDDAKAADAPKVVRITDGLSLPVDVQRSCVVSGMRMSLKWTAQQINHTRSYSGNSNTLTIVFAPNQFPLGTYQLTVTAIISLAGIQSVSEPVFLRFEEPLLDVQLSGGHYRLVGEGRDILVEAVSSSGDAAAVSGVAYDWFCKTNAMLEFAMANASACAGAKVVGRRVFRLPGASVVASSIFYVRLVASSGSRVVTSEQTINVTKGTPLEITIRCLENCNEKIDPTSTFYAVAQCSNCTRGEDISYSWSLRQFNTDTTAYDIDQGSLVRQSGIGLKVNADSLAAGGRYELTVEASGMRGQMGQSKMWTSATRPPYGGTCAVQPTSGVALSTAFQFSCQGWLGDDAAAPSDLLYRVVVHSGERQLVVSRSSTRESAALMLPAGEARGGAGSGGGAGDILQVSVFVCSPIGSCSEFPMAIEVSALPQDQLEVTLRELVSPGGTLDTLVADQDVQRTLQLVRVAGVSLSQDVSPGHKQQMTYALLQVIYNASSQIHTANDAVEVLNSVHDLTSDQQDLDLNSQVVAAKIVEGVMNNLKNSSSTSREDLLKISPALVGVVGGLTATSSDRVSAAAAAALDADYSPDSLDMNPQEAERFRLQQSEVYRERLAQQTPQTMQVVDSCKQAMDDFTGMMLDAMVFGEEPIVVTANNLSVTMGLNTLGSVQDKQWDNGLTNLNASFTNVSDELLLQTANIQVLSFDKNPYVWDASSRINSPVVQLSVSAEHNGSGASVVVSLRNRDAVQPIAMAVPNCTVATDCLAISKFDIGTAASAIFMKFTPPPATGELELDVFLKFNGTPSARPPDYDFRFSLPQDGQYSVFVPSGSVKVGVYFLGLRATGNSTDASNRRAKRALTNNVTASMAMSLHRLTCKIWDPERNVWMTGVAQVHPDSSAEETVCVATLTTGALARATFAAEFFVPPNTIDFTTVFAKFDLRSNAAVFTTVIAILLLYLLLLLYARRADRRDKDNWKIRPLVDNDDSHAYVYLLSIVTGMRAGAGTQSRVYFTVHFSLGDTGTRILHNGHLKGFSRGSTVTFEMTVPYYWGEPRNITIWHDNSGPGGQGSWFLRHILLHDIHAKQTFAFPCDRWLAAEFEDGQLCRELPVAGFQFVPSTGMVFSSTVQSKITDDHMWVSVFMRPTRSAFSRVQRISCCVSLLFLTMVTNAMWFETGPSTGSDNVQIGPFTLSLSEMLIGLMSNLIVFPISFVIVAVFRRQTYSPATLRFFETHGKGEGDPGPQRKPPLCRRITATAFYKFVAWSLVFLSVVTSGFFTILYSMEWGPDKANLWLRVFIMSFFQSIIIVQPVKVVCIAFFVSLLMKKKRKPLHIDDTLELFKDKADTFEWPKADDHCKLPTQAAELPSADYLPGPPRGAALLAMRRARERERAAWERVRQLILFLMHAALLVFITYRGRDPYAFLVQNSVRNAFVLNSFDHVTDVSSFWDWMQNGFLPNFYPHAWYNGERMSWRERYYLRDFSTIRVGPGRLRQIRSVPQRFNDVMGLQHKVPGGDEEMTGSFLEGWQSANSTNTSGQRNYWSYSTAQALQGLTTVGDLALYSGGGFIAELGLNLADGTEIVANLSSASWLDHSTRAVLTEFTGYNMNTDLFCSVTLLLEFSQGGDAHGHAYIHVFRIESFVGKLETLTGVVYIVFAILLVIIAATEALRLSELGVAYFKSFWNIAELLSITLGAASVVTYFIKMSVATRTLEKFRTDPHKFVNFQELVTWDQQLSELLATLVFVSTIKVLGHMKSLRQFEVLVGAFSEARDHIQGFAVIVVVVFCSFGQLTSLLFAGSLRNYRTFTTCLEQLFSLLLGQPGYGELYAANRVLGPLIYFAFTSVNTFVIVNFSLGILSEGFVSFRRVLREQPHSLGLHEALLSRIRAVLAAVPALK</sequence>
<feature type="domain" description="PLAT" evidence="18">
    <location>
        <begin position="1474"/>
        <end position="1593"/>
    </location>
</feature>
<evidence type="ECO:0000256" key="2">
    <source>
        <dbReference type="ARBA" id="ARBA00004651"/>
    </source>
</evidence>
<gene>
    <name evidence="21" type="primary">LOC116955674</name>
</gene>
<evidence type="ECO:0000256" key="4">
    <source>
        <dbReference type="ARBA" id="ARBA00022475"/>
    </source>
</evidence>
<feature type="domain" description="REJ" evidence="19">
    <location>
        <begin position="673"/>
        <end position="834"/>
    </location>
</feature>
<feature type="transmembrane region" description="Helical" evidence="14">
    <location>
        <begin position="1880"/>
        <end position="1898"/>
    </location>
</feature>
<evidence type="ECO:0000259" key="16">
    <source>
        <dbReference type="PROSITE" id="PS50022"/>
    </source>
</evidence>
<dbReference type="InterPro" id="IPR002859">
    <property type="entry name" value="PKD/REJ-like"/>
</dbReference>
<dbReference type="InterPro" id="IPR051223">
    <property type="entry name" value="Polycystin"/>
</dbReference>
<comment type="similarity">
    <text evidence="3">Belongs to the polycystin family.</text>
</comment>
<dbReference type="InterPro" id="IPR013122">
    <property type="entry name" value="PKD1_2_channel"/>
</dbReference>
<feature type="transmembrane region" description="Helical" evidence="14">
    <location>
        <begin position="2255"/>
        <end position="2279"/>
    </location>
</feature>
<dbReference type="PROSITE" id="PS50095">
    <property type="entry name" value="PLAT"/>
    <property type="match status" value="1"/>
</dbReference>
<feature type="transmembrane region" description="Helical" evidence="14">
    <location>
        <begin position="2163"/>
        <end position="2185"/>
    </location>
</feature>
<keyword evidence="4" id="KW-1003">Cell membrane</keyword>
<dbReference type="PANTHER" id="PTHR10877">
    <property type="entry name" value="POLYCYSTIN FAMILY MEMBER"/>
    <property type="match status" value="1"/>
</dbReference>
<feature type="compositionally biased region" description="Polar residues" evidence="13">
    <location>
        <begin position="63"/>
        <end position="74"/>
    </location>
</feature>
<keyword evidence="8" id="KW-0969">Cilium</keyword>
<accession>A0AAJ7XFR5</accession>
<dbReference type="GO" id="GO:0050982">
    <property type="term" value="P:detection of mechanical stimulus"/>
    <property type="evidence" value="ECO:0007669"/>
    <property type="project" value="TreeGrafter"/>
</dbReference>
<feature type="transmembrane region" description="Helical" evidence="14">
    <location>
        <begin position="1744"/>
        <end position="1764"/>
    </location>
</feature>
<dbReference type="InterPro" id="IPR036392">
    <property type="entry name" value="PLAT/LH2_dom_sf"/>
</dbReference>
<name>A0AAJ7XFR5_PETMA</name>
<dbReference type="InterPro" id="IPR001024">
    <property type="entry name" value="PLAT/LH2_dom"/>
</dbReference>
<feature type="transmembrane region" description="Helical" evidence="14">
    <location>
        <begin position="1429"/>
        <end position="1449"/>
    </location>
</feature>
<proteinExistence type="inferred from homology"/>
<evidence type="ECO:0000256" key="5">
    <source>
        <dbReference type="ARBA" id="ARBA00022692"/>
    </source>
</evidence>
<evidence type="ECO:0000313" key="20">
    <source>
        <dbReference type="Proteomes" id="UP001318040"/>
    </source>
</evidence>
<evidence type="ECO:0000256" key="6">
    <source>
        <dbReference type="ARBA" id="ARBA00022729"/>
    </source>
</evidence>
<dbReference type="RefSeq" id="XP_032832806.1">
    <property type="nucleotide sequence ID" value="XM_032976915.1"/>
</dbReference>
<keyword evidence="20" id="KW-1185">Reference proteome</keyword>
<evidence type="ECO:0000259" key="17">
    <source>
        <dbReference type="PROSITE" id="PS50093"/>
    </source>
</evidence>
<dbReference type="GO" id="GO:0005886">
    <property type="term" value="C:plasma membrane"/>
    <property type="evidence" value="ECO:0007669"/>
    <property type="project" value="UniProtKB-SubCell"/>
</dbReference>
<dbReference type="Gene3D" id="2.60.120.260">
    <property type="entry name" value="Galactose-binding domain-like"/>
    <property type="match status" value="1"/>
</dbReference>
<protein>
    <submittedName>
        <fullName evidence="21">Polycystic kidney disease protein 1-like 2</fullName>
    </submittedName>
</protein>
<dbReference type="InterPro" id="IPR003915">
    <property type="entry name" value="PKD_2"/>
</dbReference>